<name>A0A437LZW7_9SPHN</name>
<evidence type="ECO:0000313" key="6">
    <source>
        <dbReference type="Proteomes" id="UP000282971"/>
    </source>
</evidence>
<proteinExistence type="inferred from homology"/>
<keyword evidence="3" id="KW-0732">Signal</keyword>
<protein>
    <submittedName>
        <fullName evidence="5">ABC transporter substrate-binding protein</fullName>
    </submittedName>
</protein>
<comment type="caution">
    <text evidence="5">The sequence shown here is derived from an EMBL/GenBank/DDBJ whole genome shotgun (WGS) entry which is preliminary data.</text>
</comment>
<organism evidence="5 6">
    <name type="scientific">Sphingomonas crocodyli</name>
    <dbReference type="NCBI Taxonomy" id="1979270"/>
    <lineage>
        <taxon>Bacteria</taxon>
        <taxon>Pseudomonadati</taxon>
        <taxon>Pseudomonadota</taxon>
        <taxon>Alphaproteobacteria</taxon>
        <taxon>Sphingomonadales</taxon>
        <taxon>Sphingomonadaceae</taxon>
        <taxon>Sphingomonas</taxon>
    </lineage>
</organism>
<evidence type="ECO:0000256" key="2">
    <source>
        <dbReference type="ARBA" id="ARBA00005695"/>
    </source>
</evidence>
<dbReference type="Pfam" id="PF00496">
    <property type="entry name" value="SBP_bac_5"/>
    <property type="match status" value="1"/>
</dbReference>
<reference evidence="5 6" key="1">
    <citation type="submission" date="2019-01" db="EMBL/GenBank/DDBJ databases">
        <authorList>
            <person name="Chen W.-M."/>
        </authorList>
    </citation>
    <scope>NUCLEOTIDE SEQUENCE [LARGE SCALE GENOMIC DNA]</scope>
    <source>
        <strain evidence="5 6">CCP-7</strain>
    </source>
</reference>
<sequence length="516" mass="55142">MRFPTISLTRQAVVRGLLISAALATVAGCSKAPEPAGDAPVRIAVPVIPPAIGNPYQGISIPAVLALQAIFDTVTTLDANGEPQPALALSWEQESPTSWLFKLRTDVKFSNGEPLTADALVVSVDHMTSKEGRGETIGSTLFQIEGAEKVDDLTVRIKLNQPDPILPIHASVWRIPAPAQWKTLKLPEAARDAIGSGPYVIATRADGKLELKPNPTSWRKPNAGGLTLMMIPDSTARLQAFTSGAVDMALALALDAKPSVEATGGKLISRMTPAVDYIGFNTEGRKTPLNDPRVRVALNMAVNRDLLTKSVLKDTTTPASQIGMPGSYGYNAALKPIPYDPAGAKKLLAAAGYPNGFKVKMSVTTGEGGGDALVYQQVGNDLKKVGVEAEIMGRPSTRQMQDLFTGSMDADLFAWVTRGNDPLNDYRIRSCLKPSAARKPFHCDPKLTEIARTALAENDPDKRKALYGQVAAYEQTSPTGIVLWQVPAFDAVSPKVGGYAPVQDVMQLDLIKRTAN</sequence>
<dbReference type="GO" id="GO:0030288">
    <property type="term" value="C:outer membrane-bounded periplasmic space"/>
    <property type="evidence" value="ECO:0007669"/>
    <property type="project" value="UniProtKB-ARBA"/>
</dbReference>
<dbReference type="InterPro" id="IPR030678">
    <property type="entry name" value="Peptide/Ni-bd"/>
</dbReference>
<dbReference type="InterPro" id="IPR039424">
    <property type="entry name" value="SBP_5"/>
</dbReference>
<evidence type="ECO:0000256" key="3">
    <source>
        <dbReference type="SAM" id="SignalP"/>
    </source>
</evidence>
<accession>A0A437LZW7</accession>
<comment type="similarity">
    <text evidence="2">Belongs to the bacterial solute-binding protein 5 family.</text>
</comment>
<dbReference type="Gene3D" id="3.40.190.10">
    <property type="entry name" value="Periplasmic binding protein-like II"/>
    <property type="match status" value="1"/>
</dbReference>
<dbReference type="PANTHER" id="PTHR30290:SF83">
    <property type="entry name" value="ABC TRANSPORTER SUBSTRATE-BINDING PROTEIN"/>
    <property type="match status" value="1"/>
</dbReference>
<dbReference type="OrthoDB" id="8144963at2"/>
<keyword evidence="6" id="KW-1185">Reference proteome</keyword>
<dbReference type="AlphaFoldDB" id="A0A437LZW7"/>
<dbReference type="Proteomes" id="UP000282971">
    <property type="component" value="Unassembled WGS sequence"/>
</dbReference>
<gene>
    <name evidence="5" type="ORF">EOD43_15720</name>
</gene>
<dbReference type="CDD" id="cd00995">
    <property type="entry name" value="PBP2_NikA_DppA_OppA_like"/>
    <property type="match status" value="1"/>
</dbReference>
<dbReference type="Gene3D" id="3.90.76.10">
    <property type="entry name" value="Dipeptide-binding Protein, Domain 1"/>
    <property type="match status" value="1"/>
</dbReference>
<feature type="domain" description="Solute-binding protein family 5" evidence="4">
    <location>
        <begin position="82"/>
        <end position="426"/>
    </location>
</feature>
<feature type="signal peptide" evidence="3">
    <location>
        <begin position="1"/>
        <end position="32"/>
    </location>
</feature>
<dbReference type="RefSeq" id="WP_127744994.1">
    <property type="nucleotide sequence ID" value="NZ_SACN01000002.1"/>
</dbReference>
<dbReference type="GO" id="GO:1904680">
    <property type="term" value="F:peptide transmembrane transporter activity"/>
    <property type="evidence" value="ECO:0007669"/>
    <property type="project" value="TreeGrafter"/>
</dbReference>
<dbReference type="PANTHER" id="PTHR30290">
    <property type="entry name" value="PERIPLASMIC BINDING COMPONENT OF ABC TRANSPORTER"/>
    <property type="match status" value="1"/>
</dbReference>
<evidence type="ECO:0000256" key="1">
    <source>
        <dbReference type="ARBA" id="ARBA00004418"/>
    </source>
</evidence>
<dbReference type="GO" id="GO:0043190">
    <property type="term" value="C:ATP-binding cassette (ABC) transporter complex"/>
    <property type="evidence" value="ECO:0007669"/>
    <property type="project" value="InterPro"/>
</dbReference>
<dbReference type="PIRSF" id="PIRSF002741">
    <property type="entry name" value="MppA"/>
    <property type="match status" value="1"/>
</dbReference>
<comment type="subcellular location">
    <subcellularLocation>
        <location evidence="1">Periplasm</location>
    </subcellularLocation>
</comment>
<dbReference type="Gene3D" id="3.10.105.10">
    <property type="entry name" value="Dipeptide-binding Protein, Domain 3"/>
    <property type="match status" value="1"/>
</dbReference>
<feature type="chain" id="PRO_5019064190" evidence="3">
    <location>
        <begin position="33"/>
        <end position="516"/>
    </location>
</feature>
<dbReference type="GO" id="GO:0015833">
    <property type="term" value="P:peptide transport"/>
    <property type="evidence" value="ECO:0007669"/>
    <property type="project" value="TreeGrafter"/>
</dbReference>
<dbReference type="EMBL" id="SACN01000002">
    <property type="protein sequence ID" value="RVT90979.1"/>
    <property type="molecule type" value="Genomic_DNA"/>
</dbReference>
<dbReference type="PROSITE" id="PS51257">
    <property type="entry name" value="PROKAR_LIPOPROTEIN"/>
    <property type="match status" value="1"/>
</dbReference>
<dbReference type="SUPFAM" id="SSF53850">
    <property type="entry name" value="Periplasmic binding protein-like II"/>
    <property type="match status" value="1"/>
</dbReference>
<evidence type="ECO:0000259" key="4">
    <source>
        <dbReference type="Pfam" id="PF00496"/>
    </source>
</evidence>
<dbReference type="InterPro" id="IPR000914">
    <property type="entry name" value="SBP_5_dom"/>
</dbReference>
<evidence type="ECO:0000313" key="5">
    <source>
        <dbReference type="EMBL" id="RVT90979.1"/>
    </source>
</evidence>